<sequence>MLRLQQLRLAESVHLTAADTYSIIWPLREFRKSYAALASTMKASMSEEDACRLLVKSAGGDQGVVGSENVYGGAILQQLMDHKLEELAVGEKEGEFDVVKKDEAAARGSKTLGSQLALASDEIVARNCSATISAVPASDKPMRAILAEHWNRKLPAL</sequence>
<accession>A0A813HEK3</accession>
<dbReference type="AlphaFoldDB" id="A0A813HEK3"/>
<reference evidence="1" key="1">
    <citation type="submission" date="2021-02" db="EMBL/GenBank/DDBJ databases">
        <authorList>
            <person name="Dougan E. K."/>
            <person name="Rhodes N."/>
            <person name="Thang M."/>
            <person name="Chan C."/>
        </authorList>
    </citation>
    <scope>NUCLEOTIDE SEQUENCE</scope>
</reference>
<evidence type="ECO:0000313" key="2">
    <source>
        <dbReference type="Proteomes" id="UP000654075"/>
    </source>
</evidence>
<protein>
    <submittedName>
        <fullName evidence="1">Uncharacterized protein</fullName>
    </submittedName>
</protein>
<keyword evidence="2" id="KW-1185">Reference proteome</keyword>
<gene>
    <name evidence="1" type="ORF">PGLA1383_LOCUS51629</name>
</gene>
<organism evidence="1 2">
    <name type="scientific">Polarella glacialis</name>
    <name type="common">Dinoflagellate</name>
    <dbReference type="NCBI Taxonomy" id="89957"/>
    <lineage>
        <taxon>Eukaryota</taxon>
        <taxon>Sar</taxon>
        <taxon>Alveolata</taxon>
        <taxon>Dinophyceae</taxon>
        <taxon>Suessiales</taxon>
        <taxon>Suessiaceae</taxon>
        <taxon>Polarella</taxon>
    </lineage>
</organism>
<name>A0A813HEK3_POLGL</name>
<dbReference type="EMBL" id="CAJNNV010031409">
    <property type="protein sequence ID" value="CAE8636116.1"/>
    <property type="molecule type" value="Genomic_DNA"/>
</dbReference>
<dbReference type="OrthoDB" id="436532at2759"/>
<proteinExistence type="predicted"/>
<dbReference type="Proteomes" id="UP000654075">
    <property type="component" value="Unassembled WGS sequence"/>
</dbReference>
<comment type="caution">
    <text evidence="1">The sequence shown here is derived from an EMBL/GenBank/DDBJ whole genome shotgun (WGS) entry which is preliminary data.</text>
</comment>
<evidence type="ECO:0000313" key="1">
    <source>
        <dbReference type="EMBL" id="CAE8636116.1"/>
    </source>
</evidence>